<gene>
    <name evidence="2" type="ORF">UFOPK3001_01531</name>
</gene>
<accession>A0A6J6YMS0</accession>
<reference evidence="2" key="1">
    <citation type="submission" date="2020-05" db="EMBL/GenBank/DDBJ databases">
        <authorList>
            <person name="Chiriac C."/>
            <person name="Salcher M."/>
            <person name="Ghai R."/>
            <person name="Kavagutti S V."/>
        </authorList>
    </citation>
    <scope>NUCLEOTIDE SEQUENCE</scope>
</reference>
<dbReference type="EMBL" id="CAFAAJ010000100">
    <property type="protein sequence ID" value="CAB4810750.1"/>
    <property type="molecule type" value="Genomic_DNA"/>
</dbReference>
<sequence>MITRDGALERIRSSSNDVSRNGPSTWAATVDSCPSELSIRVGASAPALCTSASTRSWRASSSAAPRRISSGSDMSATTTSRVAFPVERAIASRASVVLPAERPQSTTDAPHRARVSAIENPRPEVAPVTTMVRPARLCRSTGRQCPRRERTSYPTRVKLVTMGISIAESATRFQSTINPVCPLQSRT</sequence>
<dbReference type="AlphaFoldDB" id="A0A6J6YMS0"/>
<protein>
    <submittedName>
        <fullName evidence="2">Unannotated protein</fullName>
    </submittedName>
</protein>
<feature type="compositionally biased region" description="Basic and acidic residues" evidence="1">
    <location>
        <begin position="1"/>
        <end position="12"/>
    </location>
</feature>
<feature type="compositionally biased region" description="Low complexity" evidence="1">
    <location>
        <begin position="52"/>
        <end position="72"/>
    </location>
</feature>
<proteinExistence type="predicted"/>
<organism evidence="2">
    <name type="scientific">freshwater metagenome</name>
    <dbReference type="NCBI Taxonomy" id="449393"/>
    <lineage>
        <taxon>unclassified sequences</taxon>
        <taxon>metagenomes</taxon>
        <taxon>ecological metagenomes</taxon>
    </lineage>
</organism>
<name>A0A6J6YMS0_9ZZZZ</name>
<evidence type="ECO:0000313" key="2">
    <source>
        <dbReference type="EMBL" id="CAB4810750.1"/>
    </source>
</evidence>
<feature type="region of interest" description="Disordered" evidence="1">
    <location>
        <begin position="52"/>
        <end position="78"/>
    </location>
</feature>
<feature type="compositionally biased region" description="Polar residues" evidence="1">
    <location>
        <begin position="13"/>
        <end position="26"/>
    </location>
</feature>
<feature type="region of interest" description="Disordered" evidence="1">
    <location>
        <begin position="1"/>
        <end position="26"/>
    </location>
</feature>
<evidence type="ECO:0000256" key="1">
    <source>
        <dbReference type="SAM" id="MobiDB-lite"/>
    </source>
</evidence>